<dbReference type="PANTHER" id="PTHR48081:SF8">
    <property type="entry name" value="ALPHA_BETA HYDROLASE FOLD-3 DOMAIN-CONTAINING PROTEIN-RELATED"/>
    <property type="match status" value="1"/>
</dbReference>
<dbReference type="Proteomes" id="UP000184073">
    <property type="component" value="Unassembled WGS sequence"/>
</dbReference>
<evidence type="ECO:0000256" key="1">
    <source>
        <dbReference type="ARBA" id="ARBA00022801"/>
    </source>
</evidence>
<dbReference type="Gene3D" id="3.40.50.1820">
    <property type="entry name" value="alpha/beta hydrolase"/>
    <property type="match status" value="1"/>
</dbReference>
<sequence length="339" mass="36454">MSIQSDLTIDASRFRPDNVSETTKQVNNFVRNITTKGPRWHEVGAATYREMHLQGKLALPAPTFLPGATDATLPSRDSSRLIPIRIYKPDNGQPSEGVFLHAHGGGWVLGDEKISDKVLQRYANGCQLTAISVGYRHAPENPYPAAVDDCIDAAQYLIDHPEKYGPVRFMGGESAGAYLVVLTTFHLLASRPSHAIEGLALQYGVYDPTLGLPSLTTITQPVMIDRAAMERFRGAFLPGKTPEQCRDPSISPIYADLAGLAAKSPTGLPPALFVVGTDDPLVDDTILMGSKWSIAGAESIVKIYPGATHGFTAVPGFPVAEEANAVSVQFVKDRVTGSK</sequence>
<dbReference type="VEuPathDB" id="FungiDB:ASPVEDRAFT_72892"/>
<dbReference type="InterPro" id="IPR013094">
    <property type="entry name" value="AB_hydrolase_3"/>
</dbReference>
<keyword evidence="1" id="KW-0378">Hydrolase</keyword>
<keyword evidence="4" id="KW-1185">Reference proteome</keyword>
<dbReference type="SUPFAM" id="SSF53474">
    <property type="entry name" value="alpha/beta-Hydrolases"/>
    <property type="match status" value="1"/>
</dbReference>
<dbReference type="AlphaFoldDB" id="A0A1L9PNQ1"/>
<evidence type="ECO:0000313" key="4">
    <source>
        <dbReference type="Proteomes" id="UP000184073"/>
    </source>
</evidence>
<dbReference type="PANTHER" id="PTHR48081">
    <property type="entry name" value="AB HYDROLASE SUPERFAMILY PROTEIN C4A8.06C"/>
    <property type="match status" value="1"/>
</dbReference>
<dbReference type="Pfam" id="PF07859">
    <property type="entry name" value="Abhydrolase_3"/>
    <property type="match status" value="1"/>
</dbReference>
<dbReference type="RefSeq" id="XP_040668916.1">
    <property type="nucleotide sequence ID" value="XM_040816175.1"/>
</dbReference>
<dbReference type="EMBL" id="KV878130">
    <property type="protein sequence ID" value="OJJ03154.1"/>
    <property type="molecule type" value="Genomic_DNA"/>
</dbReference>
<reference evidence="4" key="1">
    <citation type="journal article" date="2017" name="Genome Biol.">
        <title>Comparative genomics reveals high biological diversity and specific adaptations in the industrially and medically important fungal genus Aspergillus.</title>
        <authorList>
            <person name="de Vries R.P."/>
            <person name="Riley R."/>
            <person name="Wiebenga A."/>
            <person name="Aguilar-Osorio G."/>
            <person name="Amillis S."/>
            <person name="Uchima C.A."/>
            <person name="Anderluh G."/>
            <person name="Asadollahi M."/>
            <person name="Askin M."/>
            <person name="Barry K."/>
            <person name="Battaglia E."/>
            <person name="Bayram O."/>
            <person name="Benocci T."/>
            <person name="Braus-Stromeyer S.A."/>
            <person name="Caldana C."/>
            <person name="Canovas D."/>
            <person name="Cerqueira G.C."/>
            <person name="Chen F."/>
            <person name="Chen W."/>
            <person name="Choi C."/>
            <person name="Clum A."/>
            <person name="Dos Santos R.A."/>
            <person name="Damasio A.R."/>
            <person name="Diallinas G."/>
            <person name="Emri T."/>
            <person name="Fekete E."/>
            <person name="Flipphi M."/>
            <person name="Freyberg S."/>
            <person name="Gallo A."/>
            <person name="Gournas C."/>
            <person name="Habgood R."/>
            <person name="Hainaut M."/>
            <person name="Harispe M.L."/>
            <person name="Henrissat B."/>
            <person name="Hilden K.S."/>
            <person name="Hope R."/>
            <person name="Hossain A."/>
            <person name="Karabika E."/>
            <person name="Karaffa L."/>
            <person name="Karanyi Z."/>
            <person name="Krasevec N."/>
            <person name="Kuo A."/>
            <person name="Kusch H."/>
            <person name="LaButti K."/>
            <person name="Lagendijk E.L."/>
            <person name="Lapidus A."/>
            <person name="Levasseur A."/>
            <person name="Lindquist E."/>
            <person name="Lipzen A."/>
            <person name="Logrieco A.F."/>
            <person name="MacCabe A."/>
            <person name="Maekelae M.R."/>
            <person name="Malavazi I."/>
            <person name="Melin P."/>
            <person name="Meyer V."/>
            <person name="Mielnichuk N."/>
            <person name="Miskei M."/>
            <person name="Molnar A.P."/>
            <person name="Mule G."/>
            <person name="Ngan C.Y."/>
            <person name="Orejas M."/>
            <person name="Orosz E."/>
            <person name="Ouedraogo J.P."/>
            <person name="Overkamp K.M."/>
            <person name="Park H.-S."/>
            <person name="Perrone G."/>
            <person name="Piumi F."/>
            <person name="Punt P.J."/>
            <person name="Ram A.F."/>
            <person name="Ramon A."/>
            <person name="Rauscher S."/>
            <person name="Record E."/>
            <person name="Riano-Pachon D.M."/>
            <person name="Robert V."/>
            <person name="Roehrig J."/>
            <person name="Ruller R."/>
            <person name="Salamov A."/>
            <person name="Salih N.S."/>
            <person name="Samson R.A."/>
            <person name="Sandor E."/>
            <person name="Sanguinetti M."/>
            <person name="Schuetze T."/>
            <person name="Sepcic K."/>
            <person name="Shelest E."/>
            <person name="Sherlock G."/>
            <person name="Sophianopoulou V."/>
            <person name="Squina F.M."/>
            <person name="Sun H."/>
            <person name="Susca A."/>
            <person name="Todd R.B."/>
            <person name="Tsang A."/>
            <person name="Unkles S.E."/>
            <person name="van de Wiele N."/>
            <person name="van Rossen-Uffink D."/>
            <person name="Oliveira J.V."/>
            <person name="Vesth T.C."/>
            <person name="Visser J."/>
            <person name="Yu J.-H."/>
            <person name="Zhou M."/>
            <person name="Andersen M.R."/>
            <person name="Archer D.B."/>
            <person name="Baker S.E."/>
            <person name="Benoit I."/>
            <person name="Brakhage A.A."/>
            <person name="Braus G.H."/>
            <person name="Fischer R."/>
            <person name="Frisvad J.C."/>
            <person name="Goldman G.H."/>
            <person name="Houbraken J."/>
            <person name="Oakley B."/>
            <person name="Pocsi I."/>
            <person name="Scazzocchio C."/>
            <person name="Seiboth B."/>
            <person name="vanKuyk P.A."/>
            <person name="Wortman J."/>
            <person name="Dyer P.S."/>
            <person name="Grigoriev I.V."/>
        </authorList>
    </citation>
    <scope>NUCLEOTIDE SEQUENCE [LARGE SCALE GENOMIC DNA]</scope>
    <source>
        <strain evidence="4">CBS 583.65</strain>
    </source>
</reference>
<feature type="domain" description="Alpha/beta hydrolase fold-3" evidence="2">
    <location>
        <begin position="100"/>
        <end position="312"/>
    </location>
</feature>
<accession>A0A1L9PNQ1</accession>
<dbReference type="InterPro" id="IPR050300">
    <property type="entry name" value="GDXG_lipolytic_enzyme"/>
</dbReference>
<dbReference type="STRING" id="1036611.A0A1L9PNQ1"/>
<dbReference type="GO" id="GO:0016787">
    <property type="term" value="F:hydrolase activity"/>
    <property type="evidence" value="ECO:0007669"/>
    <property type="project" value="UniProtKB-KW"/>
</dbReference>
<organism evidence="3 4">
    <name type="scientific">Aspergillus versicolor CBS 583.65</name>
    <dbReference type="NCBI Taxonomy" id="1036611"/>
    <lineage>
        <taxon>Eukaryota</taxon>
        <taxon>Fungi</taxon>
        <taxon>Dikarya</taxon>
        <taxon>Ascomycota</taxon>
        <taxon>Pezizomycotina</taxon>
        <taxon>Eurotiomycetes</taxon>
        <taxon>Eurotiomycetidae</taxon>
        <taxon>Eurotiales</taxon>
        <taxon>Aspergillaceae</taxon>
        <taxon>Aspergillus</taxon>
        <taxon>Aspergillus subgen. Nidulantes</taxon>
    </lineage>
</organism>
<gene>
    <name evidence="3" type="ORF">ASPVEDRAFT_72892</name>
</gene>
<dbReference type="InterPro" id="IPR029058">
    <property type="entry name" value="AB_hydrolase_fold"/>
</dbReference>
<evidence type="ECO:0000259" key="2">
    <source>
        <dbReference type="Pfam" id="PF07859"/>
    </source>
</evidence>
<dbReference type="GeneID" id="63731686"/>
<protein>
    <recommendedName>
        <fullName evidence="2">Alpha/beta hydrolase fold-3 domain-containing protein</fullName>
    </recommendedName>
</protein>
<evidence type="ECO:0000313" key="3">
    <source>
        <dbReference type="EMBL" id="OJJ03154.1"/>
    </source>
</evidence>
<dbReference type="OrthoDB" id="408631at2759"/>
<name>A0A1L9PNQ1_ASPVE</name>
<proteinExistence type="predicted"/>